<dbReference type="PROSITE" id="PS50850">
    <property type="entry name" value="MFS"/>
    <property type="match status" value="1"/>
</dbReference>
<dbReference type="AlphaFoldDB" id="A0A317FDA5"/>
<keyword evidence="7" id="KW-1185">Reference proteome</keyword>
<feature type="transmembrane region" description="Helical" evidence="4">
    <location>
        <begin position="292"/>
        <end position="313"/>
    </location>
</feature>
<keyword evidence="1 4" id="KW-0812">Transmembrane</keyword>
<feature type="transmembrane region" description="Helical" evidence="4">
    <location>
        <begin position="257"/>
        <end position="280"/>
    </location>
</feature>
<keyword evidence="2 4" id="KW-1133">Transmembrane helix</keyword>
<comment type="caution">
    <text evidence="6">The sequence shown here is derived from an EMBL/GenBank/DDBJ whole genome shotgun (WGS) entry which is preliminary data.</text>
</comment>
<feature type="transmembrane region" description="Helical" evidence="4">
    <location>
        <begin position="378"/>
        <end position="397"/>
    </location>
</feature>
<feature type="transmembrane region" description="Helical" evidence="4">
    <location>
        <begin position="116"/>
        <end position="135"/>
    </location>
</feature>
<dbReference type="OrthoDB" id="8558006at2"/>
<feature type="transmembrane region" description="Helical" evidence="4">
    <location>
        <begin position="26"/>
        <end position="53"/>
    </location>
</feature>
<dbReference type="GO" id="GO:0022857">
    <property type="term" value="F:transmembrane transporter activity"/>
    <property type="evidence" value="ECO:0007669"/>
    <property type="project" value="InterPro"/>
</dbReference>
<sequence>MEPLRVSIAGTGPQALAAEKRMKLDVLLLFFCQASMNASIVGQVAMSALIGYSLAEDKSLATLPFALQMVATMAASIPAGVIFAKLGRRAGFTLGAFAALTGTLIFAAGIWMHDFWLYVAGGLPAGIGFGIAQHYRFAAAEVASPAYRPRAIALVMAGGVLAAIFGPEMVKHSKDMVEPFLFLGTYLIFAGLPLVCLVLLHFVRLPPAPAPQASPTPVWEIVRRPAFLTAAAAGAIGYGAMNLVMTSTPLEMMACGFAVTASATVIQAHAVAMFAPGFFTGRLIGRYGARRIIAAGAALNIACIAVAVMGLSFGHFTVALVLLGLGWNFMFTGATALLGESHTPAERVRAQAANDFIVFGTVACTALASGAVHAGYGWNVLNLALLPALLFAAVMVLRSRPAPRLA</sequence>
<dbReference type="InterPro" id="IPR036259">
    <property type="entry name" value="MFS_trans_sf"/>
</dbReference>
<dbReference type="SUPFAM" id="SSF103473">
    <property type="entry name" value="MFS general substrate transporter"/>
    <property type="match status" value="1"/>
</dbReference>
<evidence type="ECO:0000313" key="6">
    <source>
        <dbReference type="EMBL" id="PWS36362.1"/>
    </source>
</evidence>
<dbReference type="Proteomes" id="UP000245765">
    <property type="component" value="Unassembled WGS sequence"/>
</dbReference>
<accession>A0A317FDA5</accession>
<evidence type="ECO:0000256" key="3">
    <source>
        <dbReference type="ARBA" id="ARBA00023136"/>
    </source>
</evidence>
<evidence type="ECO:0000313" key="7">
    <source>
        <dbReference type="Proteomes" id="UP000245765"/>
    </source>
</evidence>
<dbReference type="InterPro" id="IPR011701">
    <property type="entry name" value="MFS"/>
</dbReference>
<name>A0A317FDA5_9PROT</name>
<protein>
    <submittedName>
        <fullName evidence="6">MFS transporter</fullName>
    </submittedName>
</protein>
<feature type="transmembrane region" description="Helical" evidence="4">
    <location>
        <begin position="65"/>
        <end position="84"/>
    </location>
</feature>
<evidence type="ECO:0000259" key="5">
    <source>
        <dbReference type="PROSITE" id="PS50850"/>
    </source>
</evidence>
<dbReference type="InterPro" id="IPR020846">
    <property type="entry name" value="MFS_dom"/>
</dbReference>
<dbReference type="PANTHER" id="PTHR23534">
    <property type="entry name" value="MFS PERMEASE"/>
    <property type="match status" value="1"/>
</dbReference>
<keyword evidence="3 4" id="KW-0472">Membrane</keyword>
<dbReference type="Pfam" id="PF07690">
    <property type="entry name" value="MFS_1"/>
    <property type="match status" value="1"/>
</dbReference>
<feature type="transmembrane region" description="Helical" evidence="4">
    <location>
        <begin position="319"/>
        <end position="340"/>
    </location>
</feature>
<evidence type="ECO:0000256" key="1">
    <source>
        <dbReference type="ARBA" id="ARBA00022692"/>
    </source>
</evidence>
<evidence type="ECO:0000256" key="4">
    <source>
        <dbReference type="SAM" id="Phobius"/>
    </source>
</evidence>
<feature type="transmembrane region" description="Helical" evidence="4">
    <location>
        <begin position="91"/>
        <end position="110"/>
    </location>
</feature>
<feature type="domain" description="Major facilitator superfamily (MFS) profile" evidence="5">
    <location>
        <begin position="226"/>
        <end position="406"/>
    </location>
</feature>
<reference evidence="7" key="1">
    <citation type="submission" date="2018-05" db="EMBL/GenBank/DDBJ databases">
        <authorList>
            <person name="Du Z."/>
            <person name="Wang X."/>
        </authorList>
    </citation>
    <scope>NUCLEOTIDE SEQUENCE [LARGE SCALE GENOMIC DNA]</scope>
    <source>
        <strain evidence="7">CQN31</strain>
    </source>
</reference>
<feature type="transmembrane region" description="Helical" evidence="4">
    <location>
        <begin position="147"/>
        <end position="166"/>
    </location>
</feature>
<feature type="transmembrane region" description="Helical" evidence="4">
    <location>
        <begin position="352"/>
        <end position="372"/>
    </location>
</feature>
<dbReference type="EMBL" id="QGNA01000003">
    <property type="protein sequence ID" value="PWS36362.1"/>
    <property type="molecule type" value="Genomic_DNA"/>
</dbReference>
<feature type="transmembrane region" description="Helical" evidence="4">
    <location>
        <begin position="186"/>
        <end position="205"/>
    </location>
</feature>
<evidence type="ECO:0000256" key="2">
    <source>
        <dbReference type="ARBA" id="ARBA00022989"/>
    </source>
</evidence>
<dbReference type="PANTHER" id="PTHR23534:SF1">
    <property type="entry name" value="MAJOR FACILITATOR SUPERFAMILY PROTEIN"/>
    <property type="match status" value="1"/>
</dbReference>
<gene>
    <name evidence="6" type="ORF">DFH01_14420</name>
</gene>
<organism evidence="6 7">
    <name type="scientific">Falsiroseomonas bella</name>
    <dbReference type="NCBI Taxonomy" id="2184016"/>
    <lineage>
        <taxon>Bacteria</taxon>
        <taxon>Pseudomonadati</taxon>
        <taxon>Pseudomonadota</taxon>
        <taxon>Alphaproteobacteria</taxon>
        <taxon>Acetobacterales</taxon>
        <taxon>Roseomonadaceae</taxon>
        <taxon>Falsiroseomonas</taxon>
    </lineage>
</organism>
<feature type="transmembrane region" description="Helical" evidence="4">
    <location>
        <begin position="226"/>
        <end position="245"/>
    </location>
</feature>
<proteinExistence type="predicted"/>
<dbReference type="Gene3D" id="1.20.1250.20">
    <property type="entry name" value="MFS general substrate transporter like domains"/>
    <property type="match status" value="1"/>
</dbReference>